<dbReference type="EMBL" id="MH779521">
    <property type="protein sequence ID" value="AXY83634.1"/>
    <property type="molecule type" value="Genomic_DNA"/>
</dbReference>
<organism evidence="1 2">
    <name type="scientific">Lactococcus phage vB_Llc_bIBB94p4</name>
    <dbReference type="NCBI Taxonomy" id="2305483"/>
    <lineage>
        <taxon>Viruses</taxon>
        <taxon>Duplodnaviria</taxon>
        <taxon>Heunggongvirae</taxon>
        <taxon>Uroviricota</taxon>
        <taxon>Caudoviricetes</taxon>
        <taxon>Ceduovirus</taxon>
        <taxon>Ceduovirus blBB94p4</taxon>
    </lineage>
</organism>
<keyword evidence="2" id="KW-1185">Reference proteome</keyword>
<dbReference type="Proteomes" id="UP000501050">
    <property type="component" value="Genome"/>
</dbReference>
<accession>A0A678VI30</accession>
<gene>
    <name evidence="1" type="ORF">bIBB94p4_gp26</name>
</gene>
<evidence type="ECO:0000313" key="1">
    <source>
        <dbReference type="EMBL" id="AXY83634.1"/>
    </source>
</evidence>
<dbReference type="InterPro" id="IPR021739">
    <property type="entry name" value="SaV-like"/>
</dbReference>
<dbReference type="Pfam" id="PF11753">
    <property type="entry name" value="DUF3310"/>
    <property type="match status" value="1"/>
</dbReference>
<proteinExistence type="predicted"/>
<evidence type="ECO:0000313" key="2">
    <source>
        <dbReference type="Proteomes" id="UP000501050"/>
    </source>
</evidence>
<reference evidence="2" key="1">
    <citation type="journal article" date="2020" name="Viruses">
        <title>Lactococcus Ceduovirus Phages Isolated from Industrial Dairy Plants-from Physiological to Genomic Analyses.</title>
        <authorList>
            <person name="Chmielewska-Jeznach M."/>
            <person name="Bardowski J.K."/>
            <person name="Szczepankowska A.K."/>
        </authorList>
    </citation>
    <scope>NUCLEOTIDE SEQUENCE [LARGE SCALE GENOMIC DNA]</scope>
</reference>
<protein>
    <submittedName>
        <fullName evidence="1">Uncharacterized protein</fullName>
    </submittedName>
</protein>
<sequence>MAQDYYANEQGIQLEEFLIWGSEWDLKFWQYNFTTGQGFALTNALKYAVRAGKKPNEPYEKDMGKYNDYINMAVKMGFTQEEAENWVALQKSIFEKFKGRKAELEELEKRKEMKENDEIRSLQ</sequence>
<name>A0A678VI30_9CAUD</name>